<reference evidence="2" key="1">
    <citation type="submission" date="2022-11" db="UniProtKB">
        <authorList>
            <consortium name="WormBaseParasite"/>
        </authorList>
    </citation>
    <scope>IDENTIFICATION</scope>
</reference>
<dbReference type="WBParaSite" id="scaffold7701_cov234.g12330">
    <property type="protein sequence ID" value="scaffold7701_cov234.g12330"/>
    <property type="gene ID" value="scaffold7701_cov234.g12330"/>
</dbReference>
<sequence length="510" mass="59783">MRGILSQEDEGIMSQGPGVTDRQSFSVTINGDDVLKMAQCYMNAFYQKPLIPRDDVIPMDEALNPHLVFSGSINYCLNGIEAIKNLHAYLFNESGLKQWRDESHKELQTEYVTKIHKYANLPANRNSLRTFINRIRNTRAKPIIEKWQNGNQEKMREEFFQEFAKVNDASRYNQINNEQAPAQKKIKINDYVNDYMDKYDEWSRITKRTFEKFKNMYLNDMDNKYNRWRRKLSPFSLLLNSAYLKFADVLIGKLIAMQLQHYQNVEVAGTFRNEGHTNSLSPCSIQWYMFRCRIFGAVSKDEVPQFPTIKSVILLVRHGERLDNDKDLKRQVENTPGQQYEYKGRYYNFDNSPLNETGEERALVLNKVIKNLNIKYLFAASYDRTIQTAVNALRDSHKNYNNGELESELKIKIEPGFIESMSDCVDRDVGYLEFDELNEHYERLDSDYEPILQRDGLCSLYQTPEARKSDIGCIERVKYVLNELLRRADLGEIPNAFYAEEYDNEWILPG</sequence>
<organism evidence="1 2">
    <name type="scientific">Meloidogyne javanica</name>
    <name type="common">Root-knot nematode worm</name>
    <dbReference type="NCBI Taxonomy" id="6303"/>
    <lineage>
        <taxon>Eukaryota</taxon>
        <taxon>Metazoa</taxon>
        <taxon>Ecdysozoa</taxon>
        <taxon>Nematoda</taxon>
        <taxon>Chromadorea</taxon>
        <taxon>Rhabditida</taxon>
        <taxon>Tylenchina</taxon>
        <taxon>Tylenchomorpha</taxon>
        <taxon>Tylenchoidea</taxon>
        <taxon>Meloidogynidae</taxon>
        <taxon>Meloidogyninae</taxon>
        <taxon>Meloidogyne</taxon>
        <taxon>Meloidogyne incognita group</taxon>
    </lineage>
</organism>
<dbReference type="PANTHER" id="PTHR16469:SF27">
    <property type="entry name" value="UBIQUITIN-ASSOCIATED AND SH3 DOMAIN-CONTAINING BA-RELATED"/>
    <property type="match status" value="1"/>
</dbReference>
<dbReference type="InterPro" id="IPR029033">
    <property type="entry name" value="His_PPase_superfam"/>
</dbReference>
<dbReference type="CDD" id="cd07040">
    <property type="entry name" value="HP"/>
    <property type="match status" value="1"/>
</dbReference>
<dbReference type="InterPro" id="IPR013078">
    <property type="entry name" value="His_Pase_superF_clade-1"/>
</dbReference>
<evidence type="ECO:0000313" key="2">
    <source>
        <dbReference type="WBParaSite" id="scaffold7701_cov234.g12330"/>
    </source>
</evidence>
<accession>A0A915N828</accession>
<protein>
    <submittedName>
        <fullName evidence="2">Uncharacterized protein</fullName>
    </submittedName>
</protein>
<dbReference type="GO" id="GO:0016791">
    <property type="term" value="F:phosphatase activity"/>
    <property type="evidence" value="ECO:0007669"/>
    <property type="project" value="UniProtKB-ARBA"/>
</dbReference>
<evidence type="ECO:0000313" key="1">
    <source>
        <dbReference type="Proteomes" id="UP000887561"/>
    </source>
</evidence>
<proteinExistence type="predicted"/>
<name>A0A915N828_MELJA</name>
<dbReference type="InterPro" id="IPR051710">
    <property type="entry name" value="Phosphatase_SH3-domain"/>
</dbReference>
<dbReference type="AlphaFoldDB" id="A0A915N828"/>
<dbReference type="Pfam" id="PF00300">
    <property type="entry name" value="His_Phos_1"/>
    <property type="match status" value="1"/>
</dbReference>
<dbReference type="SUPFAM" id="SSF53254">
    <property type="entry name" value="Phosphoglycerate mutase-like"/>
    <property type="match status" value="1"/>
</dbReference>
<keyword evidence="1" id="KW-1185">Reference proteome</keyword>
<dbReference type="Proteomes" id="UP000887561">
    <property type="component" value="Unplaced"/>
</dbReference>
<dbReference type="Gene3D" id="3.40.50.1240">
    <property type="entry name" value="Phosphoglycerate mutase-like"/>
    <property type="match status" value="1"/>
</dbReference>
<dbReference type="PANTHER" id="PTHR16469">
    <property type="entry name" value="UBIQUITIN-ASSOCIATED AND SH3 DOMAIN-CONTAINING BA-RELATED"/>
    <property type="match status" value="1"/>
</dbReference>